<comment type="pathway">
    <text evidence="1">Cofactor biosynthesis; molybdopterin biosynthesis.</text>
</comment>
<dbReference type="CDD" id="cd00886">
    <property type="entry name" value="MogA_MoaB"/>
    <property type="match status" value="1"/>
</dbReference>
<reference evidence="8 9" key="1">
    <citation type="submission" date="2019-07" db="EMBL/GenBank/DDBJ databases">
        <title>Genomic Encyclopedia of Type Strains, Phase IV (KMG-IV): sequencing the most valuable type-strain genomes for metagenomic binning, comparative biology and taxonomic classification.</title>
        <authorList>
            <person name="Goeker M."/>
        </authorList>
    </citation>
    <scope>NUCLEOTIDE SEQUENCE [LARGE SCALE GENOMIC DNA]</scope>
    <source>
        <strain evidence="8 9">SS015</strain>
    </source>
</reference>
<dbReference type="PROSITE" id="PS01078">
    <property type="entry name" value="MOCF_BIOSYNTHESIS_1"/>
    <property type="match status" value="1"/>
</dbReference>
<dbReference type="OrthoDB" id="9784492at2"/>
<proteinExistence type="predicted"/>
<dbReference type="Pfam" id="PF00994">
    <property type="entry name" value="MoCF_biosynth"/>
    <property type="match status" value="1"/>
</dbReference>
<evidence type="ECO:0000256" key="4">
    <source>
        <dbReference type="ARBA" id="ARBA00023150"/>
    </source>
</evidence>
<evidence type="ECO:0000313" key="9">
    <source>
        <dbReference type="Proteomes" id="UP000324159"/>
    </source>
</evidence>
<dbReference type="EMBL" id="VNIB01000001">
    <property type="protein sequence ID" value="TYO99869.1"/>
    <property type="molecule type" value="Genomic_DNA"/>
</dbReference>
<keyword evidence="9" id="KW-1185">Reference proteome</keyword>
<dbReference type="Gene3D" id="3.40.980.10">
    <property type="entry name" value="MoaB/Mog-like domain"/>
    <property type="match status" value="1"/>
</dbReference>
<dbReference type="InterPro" id="IPR001453">
    <property type="entry name" value="MoaB/Mog_dom"/>
</dbReference>
<evidence type="ECO:0000256" key="1">
    <source>
        <dbReference type="ARBA" id="ARBA00005046"/>
    </source>
</evidence>
<dbReference type="InterPro" id="IPR008284">
    <property type="entry name" value="MoCF_biosynth_CS"/>
</dbReference>
<evidence type="ECO:0000313" key="8">
    <source>
        <dbReference type="EMBL" id="TYO99869.1"/>
    </source>
</evidence>
<feature type="domain" description="MoaB/Mog" evidence="7">
    <location>
        <begin position="10"/>
        <end position="153"/>
    </location>
</feature>
<keyword evidence="8" id="KW-0808">Transferase</keyword>
<dbReference type="Proteomes" id="UP000324159">
    <property type="component" value="Unassembled WGS sequence"/>
</dbReference>
<dbReference type="GO" id="GO:0061598">
    <property type="term" value="F:molybdopterin adenylyltransferase activity"/>
    <property type="evidence" value="ECO:0007669"/>
    <property type="project" value="UniProtKB-EC"/>
</dbReference>
<evidence type="ECO:0000256" key="6">
    <source>
        <dbReference type="ARBA" id="ARBA00058212"/>
    </source>
</evidence>
<dbReference type="EC" id="2.7.7.75" evidence="2"/>
<dbReference type="GO" id="GO:0006777">
    <property type="term" value="P:Mo-molybdopterin cofactor biosynthetic process"/>
    <property type="evidence" value="ECO:0007669"/>
    <property type="project" value="UniProtKB-KW"/>
</dbReference>
<dbReference type="InterPro" id="IPR051920">
    <property type="entry name" value="MPT_Adenylyltrnsfr/MoaC-Rel"/>
</dbReference>
<protein>
    <recommendedName>
        <fullName evidence="3">Molybdopterin adenylyltransferase</fullName>
        <ecNumber evidence="2">2.7.7.75</ecNumber>
    </recommendedName>
</protein>
<comment type="catalytic activity">
    <reaction evidence="5">
        <text>molybdopterin + ATP + H(+) = adenylyl-molybdopterin + diphosphate</text>
        <dbReference type="Rhea" id="RHEA:31331"/>
        <dbReference type="ChEBI" id="CHEBI:15378"/>
        <dbReference type="ChEBI" id="CHEBI:30616"/>
        <dbReference type="ChEBI" id="CHEBI:33019"/>
        <dbReference type="ChEBI" id="CHEBI:58698"/>
        <dbReference type="ChEBI" id="CHEBI:62727"/>
        <dbReference type="EC" id="2.7.7.75"/>
    </reaction>
</comment>
<dbReference type="PANTHER" id="PTHR43764">
    <property type="entry name" value="MOLYBDENUM COFACTOR BIOSYNTHESIS"/>
    <property type="match status" value="1"/>
</dbReference>
<evidence type="ECO:0000256" key="3">
    <source>
        <dbReference type="ARBA" id="ARBA00013491"/>
    </source>
</evidence>
<dbReference type="SUPFAM" id="SSF53218">
    <property type="entry name" value="Molybdenum cofactor biosynthesis proteins"/>
    <property type="match status" value="1"/>
</dbReference>
<dbReference type="NCBIfam" id="TIGR00177">
    <property type="entry name" value="molyb_syn"/>
    <property type="match status" value="1"/>
</dbReference>
<keyword evidence="8" id="KW-0548">Nucleotidyltransferase</keyword>
<keyword evidence="4" id="KW-0501">Molybdenum cofactor biosynthesis</keyword>
<dbReference type="AlphaFoldDB" id="A0A5D3WPZ0"/>
<dbReference type="SMART" id="SM00852">
    <property type="entry name" value="MoCF_biosynth"/>
    <property type="match status" value="1"/>
</dbReference>
<evidence type="ECO:0000259" key="7">
    <source>
        <dbReference type="SMART" id="SM00852"/>
    </source>
</evidence>
<name>A0A5D3WPZ0_9BACT</name>
<evidence type="ECO:0000256" key="5">
    <source>
        <dbReference type="ARBA" id="ARBA00051131"/>
    </source>
</evidence>
<gene>
    <name evidence="8" type="ORF">EDC39_10129</name>
</gene>
<comment type="caution">
    <text evidence="8">The sequence shown here is derived from an EMBL/GenBank/DDBJ whole genome shotgun (WGS) entry which is preliminary data.</text>
</comment>
<dbReference type="PANTHER" id="PTHR43764:SF1">
    <property type="entry name" value="MOLYBDOPTERIN MOLYBDOTRANSFERASE"/>
    <property type="match status" value="1"/>
</dbReference>
<dbReference type="RefSeq" id="WP_148894078.1">
    <property type="nucleotide sequence ID" value="NZ_VNIB01000001.1"/>
</dbReference>
<dbReference type="UniPathway" id="UPA00344"/>
<evidence type="ECO:0000256" key="2">
    <source>
        <dbReference type="ARBA" id="ARBA00012509"/>
    </source>
</evidence>
<dbReference type="InterPro" id="IPR036425">
    <property type="entry name" value="MoaB/Mog-like_dom_sf"/>
</dbReference>
<sequence length="166" mass="17780">MTDKQNFTIGILTLSDKGARGERVDESGPLLAEMCTGLGEVIRTAIIPDEQERIVEVLIDWADNLRLDLVLTTGGTGLSPRDVTPEATLQVVDRLVPGMAEAMRLESLKKTPHAMLSRGVVGMRGETLIVNLPGSPKAARENFAVLLPALSHALGKLKGDPTDCGR</sequence>
<organism evidence="8 9">
    <name type="scientific">Geothermobacter ehrlichii</name>
    <dbReference type="NCBI Taxonomy" id="213224"/>
    <lineage>
        <taxon>Bacteria</taxon>
        <taxon>Pseudomonadati</taxon>
        <taxon>Thermodesulfobacteriota</taxon>
        <taxon>Desulfuromonadia</taxon>
        <taxon>Desulfuromonadales</taxon>
        <taxon>Geothermobacteraceae</taxon>
        <taxon>Geothermobacter</taxon>
    </lineage>
</organism>
<comment type="function">
    <text evidence="6">Catalyzes the adenylation of molybdopterin as part of the biosynthesis of the molybdenum-cofactor.</text>
</comment>
<accession>A0A5D3WPZ0</accession>